<reference evidence="3" key="2">
    <citation type="submission" date="2008-12" db="EMBL/GenBank/DDBJ databases">
        <title>Improved gene annotation of the rice (Oryza sativa) genomes.</title>
        <authorList>
            <person name="Wang J."/>
            <person name="Li R."/>
            <person name="Fan W."/>
            <person name="Huang Q."/>
            <person name="Zhang J."/>
            <person name="Zhou Y."/>
            <person name="Hu Y."/>
            <person name="Zi S."/>
            <person name="Li J."/>
            <person name="Ni P."/>
            <person name="Zheng H."/>
            <person name="Zhang Y."/>
            <person name="Zhao M."/>
            <person name="Hao Q."/>
            <person name="McDermott J."/>
            <person name="Samudrala R."/>
            <person name="Kristiansen K."/>
            <person name="Wong G.K.-S."/>
        </authorList>
    </citation>
    <scope>NUCLEOTIDE SEQUENCE</scope>
</reference>
<evidence type="ECO:0000313" key="3">
    <source>
        <dbReference type="EMBL" id="EEE59280.1"/>
    </source>
</evidence>
<protein>
    <recommendedName>
        <fullName evidence="2">PRISE-like Rossmann-fold domain-containing protein</fullName>
    </recommendedName>
</protein>
<dbReference type="PANTHER" id="PTHR32487:SF14">
    <property type="entry name" value="OS07G0601600 PROTEIN"/>
    <property type="match status" value="1"/>
</dbReference>
<dbReference type="EMBL" id="CM000140">
    <property type="protein sequence ID" value="EEE59280.1"/>
    <property type="molecule type" value="Genomic_DNA"/>
</dbReference>
<dbReference type="Proteomes" id="UP000007752">
    <property type="component" value="Chromosome 3"/>
</dbReference>
<organism evidence="3">
    <name type="scientific">Oryza sativa subsp. japonica</name>
    <name type="common">Rice</name>
    <dbReference type="NCBI Taxonomy" id="39947"/>
    <lineage>
        <taxon>Eukaryota</taxon>
        <taxon>Viridiplantae</taxon>
        <taxon>Streptophyta</taxon>
        <taxon>Embryophyta</taxon>
        <taxon>Tracheophyta</taxon>
        <taxon>Spermatophyta</taxon>
        <taxon>Magnoliopsida</taxon>
        <taxon>Liliopsida</taxon>
        <taxon>Poales</taxon>
        <taxon>Poaceae</taxon>
        <taxon>BOP clade</taxon>
        <taxon>Oryzoideae</taxon>
        <taxon>Oryzeae</taxon>
        <taxon>Oryzinae</taxon>
        <taxon>Oryza</taxon>
        <taxon>Oryza sativa</taxon>
    </lineage>
</organism>
<name>B9F932_ORYSJ</name>
<dbReference type="PANTHER" id="PTHR32487">
    <property type="entry name" value="3-OXO-DELTA(4,5)-STEROID 5-BETA-REDUCTASE"/>
    <property type="match status" value="1"/>
</dbReference>
<dbReference type="InterPro" id="IPR036291">
    <property type="entry name" value="NAD(P)-bd_dom_sf"/>
</dbReference>
<sequence length="414" mass="46295">MVSSALPRGEPVTHICVDLADPAAVSAALAPLTDITHVFYVAWAPHFFEEDQNREANSRMLRNVLSAVVPNCPALVHVSLQTGSKHYIGPPESIGKFTIETPFSEDMPRLDNCPNLYYDQEDALFDAVSRSRRRGAAVISWSVHRPFPRVRLLPAERHERGVHPLRVRGHLPQGGRQEAPVAGVARRVGRVQQRVRRGPRRGAAHLGGRRPGGEERGVQLQQRRRLQVEAAVDGARRQVRDGVVGVRGGGEQGEPDGGGIVREEGLVAAAELDQVANWWFVDALFMDKWEFLDTMNKSKEHGFLGFRNTVKSFGTWIDKLRLYKIVPSCRIGEPDGGGIVREEGLVAAAELDQVANWWFVDALFMDKWEFLDTMNKSKEHGFLGFRNTVKSFGTWIDKLRLYKIVPSCRIVSSL</sequence>
<dbReference type="SUPFAM" id="SSF51735">
    <property type="entry name" value="NAD(P)-binding Rossmann-fold domains"/>
    <property type="match status" value="1"/>
</dbReference>
<evidence type="ECO:0000256" key="1">
    <source>
        <dbReference type="SAM" id="MobiDB-lite"/>
    </source>
</evidence>
<proteinExistence type="predicted"/>
<dbReference type="InterPro" id="IPR055222">
    <property type="entry name" value="PRISE-like_Rossmann-fold"/>
</dbReference>
<dbReference type="AlphaFoldDB" id="B9F932"/>
<feature type="compositionally biased region" description="Basic residues" evidence="1">
    <location>
        <begin position="189"/>
        <end position="203"/>
    </location>
</feature>
<evidence type="ECO:0000259" key="2">
    <source>
        <dbReference type="Pfam" id="PF22917"/>
    </source>
</evidence>
<dbReference type="Gene3D" id="3.40.50.720">
    <property type="entry name" value="NAD(P)-binding Rossmann-like Domain"/>
    <property type="match status" value="3"/>
</dbReference>
<reference evidence="3" key="1">
    <citation type="journal article" date="2005" name="PLoS Biol.">
        <title>The genomes of Oryza sativa: a history of duplications.</title>
        <authorList>
            <person name="Yu J."/>
            <person name="Wang J."/>
            <person name="Lin W."/>
            <person name="Li S."/>
            <person name="Li H."/>
            <person name="Zhou J."/>
            <person name="Ni P."/>
            <person name="Dong W."/>
            <person name="Hu S."/>
            <person name="Zeng C."/>
            <person name="Zhang J."/>
            <person name="Zhang Y."/>
            <person name="Li R."/>
            <person name="Xu Z."/>
            <person name="Li S."/>
            <person name="Li X."/>
            <person name="Zheng H."/>
            <person name="Cong L."/>
            <person name="Lin L."/>
            <person name="Yin J."/>
            <person name="Geng J."/>
            <person name="Li G."/>
            <person name="Shi J."/>
            <person name="Liu J."/>
            <person name="Lv H."/>
            <person name="Li J."/>
            <person name="Wang J."/>
            <person name="Deng Y."/>
            <person name="Ran L."/>
            <person name="Shi X."/>
            <person name="Wang X."/>
            <person name="Wu Q."/>
            <person name="Li C."/>
            <person name="Ren X."/>
            <person name="Wang J."/>
            <person name="Wang X."/>
            <person name="Li D."/>
            <person name="Liu D."/>
            <person name="Zhang X."/>
            <person name="Ji Z."/>
            <person name="Zhao W."/>
            <person name="Sun Y."/>
            <person name="Zhang Z."/>
            <person name="Bao J."/>
            <person name="Han Y."/>
            <person name="Dong L."/>
            <person name="Ji J."/>
            <person name="Chen P."/>
            <person name="Wu S."/>
            <person name="Liu J."/>
            <person name="Xiao Y."/>
            <person name="Bu D."/>
            <person name="Tan J."/>
            <person name="Yang L."/>
            <person name="Ye C."/>
            <person name="Zhang J."/>
            <person name="Xu J."/>
            <person name="Zhou Y."/>
            <person name="Yu Y."/>
            <person name="Zhang B."/>
            <person name="Zhuang S."/>
            <person name="Wei H."/>
            <person name="Liu B."/>
            <person name="Lei M."/>
            <person name="Yu H."/>
            <person name="Li Y."/>
            <person name="Xu H."/>
            <person name="Wei S."/>
            <person name="He X."/>
            <person name="Fang L."/>
            <person name="Zhang Z."/>
            <person name="Zhang Y."/>
            <person name="Huang X."/>
            <person name="Su Z."/>
            <person name="Tong W."/>
            <person name="Li J."/>
            <person name="Tong Z."/>
            <person name="Li S."/>
            <person name="Ye J."/>
            <person name="Wang L."/>
            <person name="Fang L."/>
            <person name="Lei T."/>
            <person name="Chen C."/>
            <person name="Chen H."/>
            <person name="Xu Z."/>
            <person name="Li H."/>
            <person name="Huang H."/>
            <person name="Zhang F."/>
            <person name="Xu H."/>
            <person name="Li N."/>
            <person name="Zhao C."/>
            <person name="Li S."/>
            <person name="Dong L."/>
            <person name="Huang Y."/>
            <person name="Li L."/>
            <person name="Xi Y."/>
            <person name="Qi Q."/>
            <person name="Li W."/>
            <person name="Zhang B."/>
            <person name="Hu W."/>
            <person name="Zhang Y."/>
            <person name="Tian X."/>
            <person name="Jiao Y."/>
            <person name="Liang X."/>
            <person name="Jin J."/>
            <person name="Gao L."/>
            <person name="Zheng W."/>
            <person name="Hao B."/>
            <person name="Liu S."/>
            <person name="Wang W."/>
            <person name="Yuan L."/>
            <person name="Cao M."/>
            <person name="McDermott J."/>
            <person name="Samudrala R."/>
            <person name="Wang J."/>
            <person name="Wong G.K."/>
            <person name="Yang H."/>
        </authorList>
    </citation>
    <scope>NUCLEOTIDE SEQUENCE [LARGE SCALE GENOMIC DNA]</scope>
</reference>
<feature type="domain" description="PRISE-like Rossmann-fold" evidence="2">
    <location>
        <begin position="25"/>
        <end position="133"/>
    </location>
</feature>
<dbReference type="Pfam" id="PF22917">
    <property type="entry name" value="PRISE"/>
    <property type="match status" value="1"/>
</dbReference>
<dbReference type="GO" id="GO:0016627">
    <property type="term" value="F:oxidoreductase activity, acting on the CH-CH group of donors"/>
    <property type="evidence" value="ECO:0007669"/>
    <property type="project" value="UniProtKB-ARBA"/>
</dbReference>
<gene>
    <name evidence="3" type="ORF">OsJ_11316</name>
</gene>
<feature type="region of interest" description="Disordered" evidence="1">
    <location>
        <begin position="189"/>
        <end position="221"/>
    </location>
</feature>
<accession>B9F932</accession>